<evidence type="ECO:0000313" key="1">
    <source>
        <dbReference type="EMBL" id="KAB1080286.1"/>
    </source>
</evidence>
<evidence type="ECO:0000313" key="2">
    <source>
        <dbReference type="Proteomes" id="UP000474159"/>
    </source>
</evidence>
<dbReference type="SUPFAM" id="SSF55298">
    <property type="entry name" value="YjgF-like"/>
    <property type="match status" value="1"/>
</dbReference>
<dbReference type="InterPro" id="IPR006175">
    <property type="entry name" value="YjgF/YER057c/UK114"/>
</dbReference>
<dbReference type="RefSeq" id="WP_150998325.1">
    <property type="nucleotide sequence ID" value="NZ_BPQY01000370.1"/>
</dbReference>
<gene>
    <name evidence="1" type="ORF">F6X53_06175</name>
</gene>
<organism evidence="1 2">
    <name type="scientific">Methylobacterium soli</name>
    <dbReference type="NCBI Taxonomy" id="553447"/>
    <lineage>
        <taxon>Bacteria</taxon>
        <taxon>Pseudomonadati</taxon>
        <taxon>Pseudomonadota</taxon>
        <taxon>Alphaproteobacteria</taxon>
        <taxon>Hyphomicrobiales</taxon>
        <taxon>Methylobacteriaceae</taxon>
        <taxon>Methylobacterium</taxon>
    </lineage>
</organism>
<dbReference type="EMBL" id="VZZK01000005">
    <property type="protein sequence ID" value="KAB1080286.1"/>
    <property type="molecule type" value="Genomic_DNA"/>
</dbReference>
<dbReference type="Gene3D" id="3.30.1330.40">
    <property type="entry name" value="RutC-like"/>
    <property type="match status" value="1"/>
</dbReference>
<dbReference type="Proteomes" id="UP000474159">
    <property type="component" value="Unassembled WGS sequence"/>
</dbReference>
<sequence>MTRTPQFFNLLADKEQSYCMSIAVRAGDFVFIGGLTAIDNLGNEIHADDAALQMKRIYEILGQILHKFGGTPQSIVSETIYYSVDDDTFNETLFPHRQAFFGDVGPSVAGMRVVSFTSPAIRVETTAIAYIPEA</sequence>
<dbReference type="AlphaFoldDB" id="A0A6L3T2I4"/>
<proteinExistence type="predicted"/>
<name>A0A6L3T2I4_9HYPH</name>
<keyword evidence="2" id="KW-1185">Reference proteome</keyword>
<protein>
    <recommendedName>
        <fullName evidence="3">RidA family protein</fullName>
    </recommendedName>
</protein>
<dbReference type="Pfam" id="PF01042">
    <property type="entry name" value="Ribonuc_L-PSP"/>
    <property type="match status" value="1"/>
</dbReference>
<comment type="caution">
    <text evidence="1">The sequence shown here is derived from an EMBL/GenBank/DDBJ whole genome shotgun (WGS) entry which is preliminary data.</text>
</comment>
<evidence type="ECO:0008006" key="3">
    <source>
        <dbReference type="Google" id="ProtNLM"/>
    </source>
</evidence>
<dbReference type="OrthoDB" id="9808943at2"/>
<reference evidence="1 2" key="1">
    <citation type="submission" date="2019-09" db="EMBL/GenBank/DDBJ databases">
        <title>YIM 48816 draft genome.</title>
        <authorList>
            <person name="Jiang L."/>
        </authorList>
    </citation>
    <scope>NUCLEOTIDE SEQUENCE [LARGE SCALE GENOMIC DNA]</scope>
    <source>
        <strain evidence="1 2">YIM 48816</strain>
    </source>
</reference>
<accession>A0A6L3T2I4</accession>
<dbReference type="InterPro" id="IPR035959">
    <property type="entry name" value="RutC-like_sf"/>
</dbReference>